<dbReference type="EnsemblMetazoa" id="ENSAATROPT016458">
    <property type="protein sequence ID" value="ENSAATROPP014464"/>
    <property type="gene ID" value="ENSAATROPG013472"/>
</dbReference>
<protein>
    <submittedName>
        <fullName evidence="2">Uncharacterized protein</fullName>
    </submittedName>
</protein>
<feature type="transmembrane region" description="Helical" evidence="1">
    <location>
        <begin position="12"/>
        <end position="37"/>
    </location>
</feature>
<keyword evidence="1" id="KW-1133">Transmembrane helix</keyword>
<name>A0AAG5DUJ6_ANOAO</name>
<sequence>MLSRCGVNNHCLLRYLIHLLLHLVLGGNATMICLYFIDVTCPFCEEFSGKTTIGNRFCWVGR</sequence>
<proteinExistence type="predicted"/>
<dbReference type="AlphaFoldDB" id="A0AAG5DUJ6"/>
<organism evidence="2 3">
    <name type="scientific">Anopheles atroparvus</name>
    <name type="common">European mosquito</name>
    <dbReference type="NCBI Taxonomy" id="41427"/>
    <lineage>
        <taxon>Eukaryota</taxon>
        <taxon>Metazoa</taxon>
        <taxon>Ecdysozoa</taxon>
        <taxon>Arthropoda</taxon>
        <taxon>Hexapoda</taxon>
        <taxon>Insecta</taxon>
        <taxon>Pterygota</taxon>
        <taxon>Neoptera</taxon>
        <taxon>Endopterygota</taxon>
        <taxon>Diptera</taxon>
        <taxon>Nematocera</taxon>
        <taxon>Culicoidea</taxon>
        <taxon>Culicidae</taxon>
        <taxon>Anophelinae</taxon>
        <taxon>Anopheles</taxon>
    </lineage>
</organism>
<evidence type="ECO:0000313" key="2">
    <source>
        <dbReference type="EnsemblMetazoa" id="ENSAATROPP014464"/>
    </source>
</evidence>
<evidence type="ECO:0000313" key="3">
    <source>
        <dbReference type="Proteomes" id="UP000075880"/>
    </source>
</evidence>
<dbReference type="Proteomes" id="UP000075880">
    <property type="component" value="Unassembled WGS sequence"/>
</dbReference>
<keyword evidence="1" id="KW-0812">Transmembrane</keyword>
<accession>A0AAG5DUJ6</accession>
<reference evidence="2" key="1">
    <citation type="submission" date="2024-04" db="UniProtKB">
        <authorList>
            <consortium name="EnsemblMetazoa"/>
        </authorList>
    </citation>
    <scope>IDENTIFICATION</scope>
    <source>
        <strain evidence="2">EBRO</strain>
    </source>
</reference>
<evidence type="ECO:0000256" key="1">
    <source>
        <dbReference type="SAM" id="Phobius"/>
    </source>
</evidence>
<keyword evidence="1" id="KW-0472">Membrane</keyword>
<keyword evidence="3" id="KW-1185">Reference proteome</keyword>